<proteinExistence type="predicted"/>
<keyword evidence="2" id="KW-1133">Transmembrane helix</keyword>
<gene>
    <name evidence="4" type="ORF">EDB95_1116</name>
</gene>
<dbReference type="RefSeq" id="WP_133991368.1">
    <property type="nucleotide sequence ID" value="NZ_SODV01000001.1"/>
</dbReference>
<keyword evidence="5" id="KW-1185">Reference proteome</keyword>
<protein>
    <submittedName>
        <fullName evidence="4">Outer membrane protein with beta-barrel domain</fullName>
    </submittedName>
</protein>
<evidence type="ECO:0000313" key="4">
    <source>
        <dbReference type="EMBL" id="TDX00099.1"/>
    </source>
</evidence>
<dbReference type="EMBL" id="SODV01000001">
    <property type="protein sequence ID" value="TDX00099.1"/>
    <property type="molecule type" value="Genomic_DNA"/>
</dbReference>
<name>A0A4R8DQA5_9BACT</name>
<feature type="region of interest" description="Disordered" evidence="1">
    <location>
        <begin position="150"/>
        <end position="178"/>
    </location>
</feature>
<keyword evidence="2" id="KW-0472">Membrane</keyword>
<comment type="caution">
    <text evidence="4">The sequence shown here is derived from an EMBL/GenBank/DDBJ whole genome shotgun (WGS) entry which is preliminary data.</text>
</comment>
<evidence type="ECO:0000256" key="2">
    <source>
        <dbReference type="SAM" id="Phobius"/>
    </source>
</evidence>
<reference evidence="4 5" key="1">
    <citation type="submission" date="2019-03" db="EMBL/GenBank/DDBJ databases">
        <title>Genomic Encyclopedia of Type Strains, Phase IV (KMG-IV): sequencing the most valuable type-strain genomes for metagenomic binning, comparative biology and taxonomic classification.</title>
        <authorList>
            <person name="Goeker M."/>
        </authorList>
    </citation>
    <scope>NUCLEOTIDE SEQUENCE [LARGE SCALE GENOMIC DNA]</scope>
    <source>
        <strain evidence="4 5">DSM 100059</strain>
    </source>
</reference>
<dbReference type="InterPro" id="IPR025665">
    <property type="entry name" value="Beta-barrel_OMP_2"/>
</dbReference>
<dbReference type="OrthoDB" id="630606at2"/>
<keyword evidence="2" id="KW-0812">Transmembrane</keyword>
<evidence type="ECO:0000313" key="5">
    <source>
        <dbReference type="Proteomes" id="UP000294498"/>
    </source>
</evidence>
<feature type="transmembrane region" description="Helical" evidence="2">
    <location>
        <begin position="45"/>
        <end position="63"/>
    </location>
</feature>
<feature type="compositionally biased region" description="Pro residues" evidence="1">
    <location>
        <begin position="163"/>
        <end position="176"/>
    </location>
</feature>
<dbReference type="AlphaFoldDB" id="A0A4R8DQA5"/>
<evidence type="ECO:0000256" key="1">
    <source>
        <dbReference type="SAM" id="MobiDB-lite"/>
    </source>
</evidence>
<feature type="domain" description="Outer membrane protein beta-barrel" evidence="3">
    <location>
        <begin position="241"/>
        <end position="432"/>
    </location>
</feature>
<evidence type="ECO:0000259" key="3">
    <source>
        <dbReference type="Pfam" id="PF13568"/>
    </source>
</evidence>
<sequence>MEKDFSKGHFEQLLTEKTGEYKMYPTERVWNSIYHRLHTRRKWRFIGGGTFALMILAAVFVLMQDNPHPPSKVYAVHHPSKTNGPLTGRSTSPVASLTNTSAARAWKSRSLTGNTYLSAGDYLLQSPAWMTAGSARSPFGLLAQTAGTEIPAPAPEKSVPLSVEPPAPGPGAPPGPDNALSHMIANEPLRAGALIADKASAVSSSPLKIIKAPSRYSWLFHFEPSISFRVLKSRSAITTTSNLGFIVVDNNGYDINHLVDQRASVGFEAGADLLYSLTSRLRLKAGLQFNYSRYTAKAISTPPQDVNVGLGGSGTGGIPPRSVSQTSTFSNGLGQPDQAATWIPNQRVELSIPIGAEYRLLRNRSFSWNVAGTFQPSYILNSKSFILSEDYEHYVQYPNLMRPWNINLGLETFLRFDKGPIELQIGPQFRYQLLPSFISSYPISEHLYDIGFKIGIVRNIR</sequence>
<accession>A0A4R8DQA5</accession>
<organism evidence="4 5">
    <name type="scientific">Dinghuibacter silviterrae</name>
    <dbReference type="NCBI Taxonomy" id="1539049"/>
    <lineage>
        <taxon>Bacteria</taxon>
        <taxon>Pseudomonadati</taxon>
        <taxon>Bacteroidota</taxon>
        <taxon>Chitinophagia</taxon>
        <taxon>Chitinophagales</taxon>
        <taxon>Chitinophagaceae</taxon>
        <taxon>Dinghuibacter</taxon>
    </lineage>
</organism>
<dbReference type="Proteomes" id="UP000294498">
    <property type="component" value="Unassembled WGS sequence"/>
</dbReference>
<dbReference type="Pfam" id="PF13568">
    <property type="entry name" value="OMP_b-brl_2"/>
    <property type="match status" value="1"/>
</dbReference>